<protein>
    <submittedName>
        <fullName evidence="5">Biotin-dependent carboxylase-like uncharacterized protein</fullName>
    </submittedName>
</protein>
<evidence type="ECO:0000313" key="6">
    <source>
        <dbReference type="Proteomes" id="UP000253436"/>
    </source>
</evidence>
<dbReference type="Pfam" id="PF02626">
    <property type="entry name" value="CT_A_B"/>
    <property type="match status" value="1"/>
</dbReference>
<dbReference type="OrthoDB" id="9782422at2"/>
<feature type="domain" description="Carboxyltransferase" evidence="4">
    <location>
        <begin position="23"/>
        <end position="283"/>
    </location>
</feature>
<evidence type="ECO:0000256" key="3">
    <source>
        <dbReference type="ARBA" id="ARBA00022840"/>
    </source>
</evidence>
<dbReference type="RefSeq" id="WP_114309597.1">
    <property type="nucleotide sequence ID" value="NZ_QPJO01000002.1"/>
</dbReference>
<sequence>MIKILKSGFYTSVQDQGRLGFAQYGVPSSGVMDQYASKFANQLLGNAKDAAVLEMTMIGAELQFLTATRIAIAGADMGATINGKAVAMFKSIKIHKNDILSFRQAKDGFRTYVAVRGGILAPQVLGSRSMLKGLTDDFKLNTGEQLHIENELTLKSAKYARLKFNGSYLQTKTLDVFKGPEFEKLTPSQVDELLQSDYQVSKFNSRMAYQLQPLIQNDLKPILTGPVLPGTVQFTPLGQLVVLMRDCQTTGGYPRVLQLTEKAIHILSQKTTADDLMFRLVAF</sequence>
<evidence type="ECO:0000256" key="1">
    <source>
        <dbReference type="ARBA" id="ARBA00022741"/>
    </source>
</evidence>
<dbReference type="InterPro" id="IPR052708">
    <property type="entry name" value="PxpC"/>
</dbReference>
<keyword evidence="1" id="KW-0547">Nucleotide-binding</keyword>
<dbReference type="Proteomes" id="UP000253436">
    <property type="component" value="Unassembled WGS sequence"/>
</dbReference>
<dbReference type="AlphaFoldDB" id="A0A368ZGZ5"/>
<evidence type="ECO:0000259" key="4">
    <source>
        <dbReference type="SMART" id="SM00797"/>
    </source>
</evidence>
<evidence type="ECO:0000313" key="5">
    <source>
        <dbReference type="EMBL" id="RCW92766.1"/>
    </source>
</evidence>
<dbReference type="Gene3D" id="2.40.100.10">
    <property type="entry name" value="Cyclophilin-like"/>
    <property type="match status" value="1"/>
</dbReference>
<dbReference type="EMBL" id="QPJO01000002">
    <property type="protein sequence ID" value="RCW92766.1"/>
    <property type="molecule type" value="Genomic_DNA"/>
</dbReference>
<evidence type="ECO:0000256" key="2">
    <source>
        <dbReference type="ARBA" id="ARBA00022801"/>
    </source>
</evidence>
<dbReference type="PANTHER" id="PTHR43309">
    <property type="entry name" value="5-OXOPROLINASE SUBUNIT C"/>
    <property type="match status" value="1"/>
</dbReference>
<name>A0A368ZGZ5_9FLAO</name>
<keyword evidence="3" id="KW-0067">ATP-binding</keyword>
<dbReference type="PANTHER" id="PTHR43309:SF5">
    <property type="entry name" value="5-OXOPROLINASE SUBUNIT C"/>
    <property type="match status" value="1"/>
</dbReference>
<dbReference type="SMART" id="SM00797">
    <property type="entry name" value="AHS2"/>
    <property type="match status" value="1"/>
</dbReference>
<accession>A0A368ZGZ5</accession>
<proteinExistence type="predicted"/>
<dbReference type="InterPro" id="IPR003778">
    <property type="entry name" value="CT_A_B"/>
</dbReference>
<organism evidence="5 6">
    <name type="scientific">Winogradskyella arenosi</name>
    <dbReference type="NCBI Taxonomy" id="533325"/>
    <lineage>
        <taxon>Bacteria</taxon>
        <taxon>Pseudomonadati</taxon>
        <taxon>Bacteroidota</taxon>
        <taxon>Flavobacteriia</taxon>
        <taxon>Flavobacteriales</taxon>
        <taxon>Flavobacteriaceae</taxon>
        <taxon>Winogradskyella</taxon>
    </lineage>
</organism>
<comment type="caution">
    <text evidence="5">The sequence shown here is derived from an EMBL/GenBank/DDBJ whole genome shotgun (WGS) entry which is preliminary data.</text>
</comment>
<keyword evidence="2" id="KW-0378">Hydrolase</keyword>
<dbReference type="GO" id="GO:0016787">
    <property type="term" value="F:hydrolase activity"/>
    <property type="evidence" value="ECO:0007669"/>
    <property type="project" value="UniProtKB-KW"/>
</dbReference>
<reference evidence="5 6" key="1">
    <citation type="submission" date="2018-07" db="EMBL/GenBank/DDBJ databases">
        <title>Genomic Encyclopedia of Type Strains, Phase III (KMG-III): the genomes of soil and plant-associated and newly described type strains.</title>
        <authorList>
            <person name="Whitman W."/>
        </authorList>
    </citation>
    <scope>NUCLEOTIDE SEQUENCE [LARGE SCALE GENOMIC DNA]</scope>
    <source>
        <strain evidence="5 6">CECT 7958</strain>
    </source>
</reference>
<gene>
    <name evidence="5" type="ORF">DFQ08_102802</name>
</gene>
<dbReference type="GO" id="GO:0005524">
    <property type="term" value="F:ATP binding"/>
    <property type="evidence" value="ECO:0007669"/>
    <property type="project" value="UniProtKB-KW"/>
</dbReference>
<keyword evidence="6" id="KW-1185">Reference proteome</keyword>
<dbReference type="InterPro" id="IPR029000">
    <property type="entry name" value="Cyclophilin-like_dom_sf"/>
</dbReference>